<dbReference type="EMBL" id="BONZ01000075">
    <property type="protein sequence ID" value="GIH18991.1"/>
    <property type="molecule type" value="Genomic_DNA"/>
</dbReference>
<dbReference type="PANTHER" id="PTHR42939:SF1">
    <property type="entry name" value="ABC TRANSPORTER ATP-BINDING PROTEIN ALBC-RELATED"/>
    <property type="match status" value="1"/>
</dbReference>
<comment type="caution">
    <text evidence="5">The sequence shown here is derived from an EMBL/GenBank/DDBJ whole genome shotgun (WGS) entry which is preliminary data.</text>
</comment>
<dbReference type="Proteomes" id="UP000642748">
    <property type="component" value="Unassembled WGS sequence"/>
</dbReference>
<dbReference type="Pfam" id="PF00005">
    <property type="entry name" value="ABC_tran"/>
    <property type="match status" value="1"/>
</dbReference>
<keyword evidence="3 5" id="KW-0067">ATP-binding</keyword>
<proteinExistence type="predicted"/>
<evidence type="ECO:0000259" key="4">
    <source>
        <dbReference type="PROSITE" id="PS50893"/>
    </source>
</evidence>
<evidence type="ECO:0000256" key="2">
    <source>
        <dbReference type="ARBA" id="ARBA00022741"/>
    </source>
</evidence>
<dbReference type="InterPro" id="IPR003439">
    <property type="entry name" value="ABC_transporter-like_ATP-bd"/>
</dbReference>
<feature type="domain" description="ABC transporter" evidence="4">
    <location>
        <begin position="4"/>
        <end position="228"/>
    </location>
</feature>
<dbReference type="PANTHER" id="PTHR42939">
    <property type="entry name" value="ABC TRANSPORTER ATP-BINDING PROTEIN ALBC-RELATED"/>
    <property type="match status" value="1"/>
</dbReference>
<evidence type="ECO:0000256" key="1">
    <source>
        <dbReference type="ARBA" id="ARBA00022448"/>
    </source>
</evidence>
<evidence type="ECO:0000313" key="5">
    <source>
        <dbReference type="EMBL" id="GIH18991.1"/>
    </source>
</evidence>
<dbReference type="SMART" id="SM00382">
    <property type="entry name" value="AAA"/>
    <property type="match status" value="1"/>
</dbReference>
<name>A0A8J3QYR2_9ACTN</name>
<gene>
    <name evidence="5" type="ORF">Raf01_71630</name>
</gene>
<evidence type="ECO:0000313" key="6">
    <source>
        <dbReference type="Proteomes" id="UP000642748"/>
    </source>
</evidence>
<keyword evidence="2" id="KW-0547">Nucleotide-binding</keyword>
<accession>A0A8J3QYR2</accession>
<reference evidence="5" key="1">
    <citation type="submission" date="2021-01" db="EMBL/GenBank/DDBJ databases">
        <title>Whole genome shotgun sequence of Rugosimonospora africana NBRC 104875.</title>
        <authorList>
            <person name="Komaki H."/>
            <person name="Tamura T."/>
        </authorList>
    </citation>
    <scope>NUCLEOTIDE SEQUENCE</scope>
    <source>
        <strain evidence="5">NBRC 104875</strain>
    </source>
</reference>
<dbReference type="Gene3D" id="3.40.50.300">
    <property type="entry name" value="P-loop containing nucleotide triphosphate hydrolases"/>
    <property type="match status" value="1"/>
</dbReference>
<dbReference type="InterPro" id="IPR051782">
    <property type="entry name" value="ABC_Transporter_VariousFunc"/>
</dbReference>
<dbReference type="SUPFAM" id="SSF52540">
    <property type="entry name" value="P-loop containing nucleoside triphosphate hydrolases"/>
    <property type="match status" value="1"/>
</dbReference>
<keyword evidence="6" id="KW-1185">Reference proteome</keyword>
<dbReference type="CDD" id="cd03230">
    <property type="entry name" value="ABC_DR_subfamily_A"/>
    <property type="match status" value="1"/>
</dbReference>
<keyword evidence="1" id="KW-0813">Transport</keyword>
<dbReference type="GO" id="GO:0016887">
    <property type="term" value="F:ATP hydrolysis activity"/>
    <property type="evidence" value="ECO:0007669"/>
    <property type="project" value="InterPro"/>
</dbReference>
<dbReference type="AlphaFoldDB" id="A0A8J3QYR2"/>
<dbReference type="PROSITE" id="PS50893">
    <property type="entry name" value="ABC_TRANSPORTER_2"/>
    <property type="match status" value="1"/>
</dbReference>
<evidence type="ECO:0000256" key="3">
    <source>
        <dbReference type="ARBA" id="ARBA00022840"/>
    </source>
</evidence>
<organism evidence="5 6">
    <name type="scientific">Rugosimonospora africana</name>
    <dbReference type="NCBI Taxonomy" id="556532"/>
    <lineage>
        <taxon>Bacteria</taxon>
        <taxon>Bacillati</taxon>
        <taxon>Actinomycetota</taxon>
        <taxon>Actinomycetes</taxon>
        <taxon>Micromonosporales</taxon>
        <taxon>Micromonosporaceae</taxon>
        <taxon>Rugosimonospora</taxon>
    </lineage>
</organism>
<dbReference type="GO" id="GO:0005524">
    <property type="term" value="F:ATP binding"/>
    <property type="evidence" value="ECO:0007669"/>
    <property type="project" value="UniProtKB-KW"/>
</dbReference>
<protein>
    <submittedName>
        <fullName evidence="5">ABC transporter ATP-binding protein</fullName>
    </submittedName>
</protein>
<dbReference type="RefSeq" id="WP_203922472.1">
    <property type="nucleotide sequence ID" value="NZ_BONZ01000075.1"/>
</dbReference>
<dbReference type="InterPro" id="IPR003593">
    <property type="entry name" value="AAA+_ATPase"/>
</dbReference>
<dbReference type="InterPro" id="IPR027417">
    <property type="entry name" value="P-loop_NTPase"/>
</dbReference>
<sequence length="298" mass="31369">MNVMEASGLGKRYGRTWALRECTLAIPAGYLAALIGPNGAGKTTLLNLAVGLAQPSTGAVTVLGGRPAGSPVALDGIAFVAQGTPVHKNLSVADMLHLTRNLNRRFDQAYAEARLAELDIPRNRRAGRLSGGQQAQLALTLALARRPRLLVLDEPVAMLDPVARHDFMATVAAAADDGVSVLLSSHVLADLERVANYLILLSRGRVQVAGEVDDLLGSHRMLTGPTGEAGRYSERPVVHVHRAEAQAHLLVRAGADDPVPPGWQAQPVGLEELALAYLREPAAAALPGLDAESSEVAK</sequence>